<sequence length="69" mass="8371">MVEKSKKNHEKIPTLLRHFCGQNFFADKYFADKIFCEFLRFFFWVLQKSISIFYLSSSIIHSRFVVIQD</sequence>
<evidence type="ECO:0000313" key="2">
    <source>
        <dbReference type="Proteomes" id="UP001497535"/>
    </source>
</evidence>
<keyword evidence="2" id="KW-1185">Reference proteome</keyword>
<protein>
    <submittedName>
        <fullName evidence="1">Uncharacterized protein</fullName>
    </submittedName>
</protein>
<reference evidence="1" key="1">
    <citation type="submission" date="2023-11" db="EMBL/GenBank/DDBJ databases">
        <authorList>
            <person name="Poullet M."/>
        </authorList>
    </citation>
    <scope>NUCLEOTIDE SEQUENCE</scope>
    <source>
        <strain evidence="1">E1834</strain>
    </source>
</reference>
<organism evidence="1 2">
    <name type="scientific">Meloidogyne enterolobii</name>
    <name type="common">Root-knot nematode worm</name>
    <name type="synonym">Meloidogyne mayaguensis</name>
    <dbReference type="NCBI Taxonomy" id="390850"/>
    <lineage>
        <taxon>Eukaryota</taxon>
        <taxon>Metazoa</taxon>
        <taxon>Ecdysozoa</taxon>
        <taxon>Nematoda</taxon>
        <taxon>Chromadorea</taxon>
        <taxon>Rhabditida</taxon>
        <taxon>Tylenchina</taxon>
        <taxon>Tylenchomorpha</taxon>
        <taxon>Tylenchoidea</taxon>
        <taxon>Meloidogynidae</taxon>
        <taxon>Meloidogyninae</taxon>
        <taxon>Meloidogyne</taxon>
    </lineage>
</organism>
<accession>A0ACB1AR78</accession>
<name>A0ACB1AR78_MELEN</name>
<gene>
    <name evidence="1" type="ORF">MENTE1834_LOCUS40639</name>
</gene>
<proteinExistence type="predicted"/>
<dbReference type="Proteomes" id="UP001497535">
    <property type="component" value="Unassembled WGS sequence"/>
</dbReference>
<evidence type="ECO:0000313" key="1">
    <source>
        <dbReference type="EMBL" id="CAK5094275.1"/>
    </source>
</evidence>
<dbReference type="EMBL" id="CAVMJV010000097">
    <property type="protein sequence ID" value="CAK5094275.1"/>
    <property type="molecule type" value="Genomic_DNA"/>
</dbReference>
<comment type="caution">
    <text evidence="1">The sequence shown here is derived from an EMBL/GenBank/DDBJ whole genome shotgun (WGS) entry which is preliminary data.</text>
</comment>